<gene>
    <name evidence="3" type="ORF">SAMN05444373_101213</name>
</gene>
<dbReference type="InterPro" id="IPR001086">
    <property type="entry name" value="Preph_deHydtase"/>
</dbReference>
<reference evidence="3 4" key="1">
    <citation type="submission" date="2016-11" db="EMBL/GenBank/DDBJ databases">
        <authorList>
            <person name="Varghese N."/>
            <person name="Submissions S."/>
        </authorList>
    </citation>
    <scope>NUCLEOTIDE SEQUENCE [LARGE SCALE GENOMIC DNA]</scope>
    <source>
        <strain evidence="3 4">DSM 19027</strain>
    </source>
</reference>
<dbReference type="InterPro" id="IPR006268">
    <property type="entry name" value="DAHP_syn_2"/>
</dbReference>
<dbReference type="GO" id="GO:0009094">
    <property type="term" value="P:L-phenylalanine biosynthetic process"/>
    <property type="evidence" value="ECO:0007669"/>
    <property type="project" value="UniProtKB-UniPathway"/>
</dbReference>
<dbReference type="Gene3D" id="3.40.190.10">
    <property type="entry name" value="Periplasmic binding protein-like II"/>
    <property type="match status" value="2"/>
</dbReference>
<keyword evidence="1" id="KW-0808">Transferase</keyword>
<dbReference type="EMBL" id="FQZP01000012">
    <property type="protein sequence ID" value="SHI84472.1"/>
    <property type="molecule type" value="Genomic_DNA"/>
</dbReference>
<dbReference type="InterPro" id="IPR052899">
    <property type="entry name" value="Class-I_DAHP_synthase"/>
</dbReference>
<dbReference type="Pfam" id="PF18152">
    <property type="entry name" value="DAHP_snth_FXD"/>
    <property type="match status" value="1"/>
</dbReference>
<name>A0A1M6EG68_9FIRM</name>
<dbReference type="InterPro" id="IPR013785">
    <property type="entry name" value="Aldolase_TIM"/>
</dbReference>
<dbReference type="UniPathway" id="UPA00121">
    <property type="reaction ID" value="UER00345"/>
</dbReference>
<dbReference type="NCBIfam" id="TIGR01361">
    <property type="entry name" value="DAHP_synth_Bsub"/>
    <property type="match status" value="1"/>
</dbReference>
<dbReference type="GO" id="GO:0004664">
    <property type="term" value="F:prephenate dehydratase activity"/>
    <property type="evidence" value="ECO:0007669"/>
    <property type="project" value="InterPro"/>
</dbReference>
<dbReference type="InterPro" id="IPR041071">
    <property type="entry name" value="DAHP_snth_FXD"/>
</dbReference>
<accession>A0A1M6EG68</accession>
<dbReference type="OrthoDB" id="9780456at2"/>
<dbReference type="GO" id="GO:0016832">
    <property type="term" value="F:aldehyde-lyase activity"/>
    <property type="evidence" value="ECO:0007669"/>
    <property type="project" value="InterPro"/>
</dbReference>
<protein>
    <submittedName>
        <fullName evidence="3">3-deoxy-D-arabinoheptulosonate-7-phosphate synthase</fullName>
    </submittedName>
</protein>
<dbReference type="Pfam" id="PF00793">
    <property type="entry name" value="DAHP_synth_1"/>
    <property type="match status" value="1"/>
</dbReference>
<proteinExistence type="predicted"/>
<dbReference type="GO" id="GO:0016740">
    <property type="term" value="F:transferase activity"/>
    <property type="evidence" value="ECO:0007669"/>
    <property type="project" value="UniProtKB-KW"/>
</dbReference>
<dbReference type="PROSITE" id="PS51171">
    <property type="entry name" value="PREPHENATE_DEHYDR_3"/>
    <property type="match status" value="1"/>
</dbReference>
<evidence type="ECO:0000256" key="1">
    <source>
        <dbReference type="ARBA" id="ARBA00022679"/>
    </source>
</evidence>
<dbReference type="NCBIfam" id="NF009239">
    <property type="entry name" value="PRK12595.1"/>
    <property type="match status" value="1"/>
</dbReference>
<dbReference type="NCBIfam" id="NF006421">
    <property type="entry name" value="PRK08673.1"/>
    <property type="match status" value="1"/>
</dbReference>
<keyword evidence="4" id="KW-1185">Reference proteome</keyword>
<organism evidence="3 4">
    <name type="scientific">Thermoclostridium caenicola</name>
    <dbReference type="NCBI Taxonomy" id="659425"/>
    <lineage>
        <taxon>Bacteria</taxon>
        <taxon>Bacillati</taxon>
        <taxon>Bacillota</taxon>
        <taxon>Clostridia</taxon>
        <taxon>Eubacteriales</taxon>
        <taxon>Oscillospiraceae</taxon>
        <taxon>Thermoclostridium</taxon>
    </lineage>
</organism>
<feature type="domain" description="Prephenate dehydratase" evidence="2">
    <location>
        <begin position="342"/>
        <end position="518"/>
    </location>
</feature>
<dbReference type="Gene3D" id="3.30.70.1140">
    <property type="entry name" value="Phospho-2-dehydro-3-deoxyheptonate aldolase, domain 1"/>
    <property type="match status" value="1"/>
</dbReference>
<dbReference type="AlphaFoldDB" id="A0A1M6EG68"/>
<dbReference type="PANTHER" id="PTHR43018">
    <property type="entry name" value="PHOSPHO-2-DEHYDRO-3-DEOXYHEPTONATE ALDOLASE"/>
    <property type="match status" value="1"/>
</dbReference>
<dbReference type="InterPro" id="IPR006218">
    <property type="entry name" value="DAHP1/KDSA"/>
</dbReference>
<dbReference type="CDD" id="cd13631">
    <property type="entry name" value="PBP2_Ct-PDT_like"/>
    <property type="match status" value="1"/>
</dbReference>
<dbReference type="Proteomes" id="UP000324781">
    <property type="component" value="Unassembled WGS sequence"/>
</dbReference>
<dbReference type="Gene3D" id="3.20.20.70">
    <property type="entry name" value="Aldolase class I"/>
    <property type="match status" value="1"/>
</dbReference>
<dbReference type="SUPFAM" id="SSF53850">
    <property type="entry name" value="Periplasmic binding protein-like II"/>
    <property type="match status" value="1"/>
</dbReference>
<dbReference type="Pfam" id="PF00800">
    <property type="entry name" value="PDT"/>
    <property type="match status" value="1"/>
</dbReference>
<evidence type="ECO:0000313" key="4">
    <source>
        <dbReference type="Proteomes" id="UP000324781"/>
    </source>
</evidence>
<sequence>MIIVLKQGADEAKVDALKKWIENQGLVVSPIYGSEKTVLGLVGDTSGLSADELSMHEVVEKVLKVQEPFKKANRKFHPENTVIKVGNVLVGGKDLVVIAGPCSVESEDQIIQVALQVKKAGASMLRGGAFKPRTSPYSFQGLRAEGLVLLKRAGEAAGLPIVSEITNPNYIELFEQYVDLIQVGARNMQNFELLKELGRLKKPILLKRGFSNTLEEMLMACEYIMSEGNQNVILCERGIRTFETYTRNTLDLSAVPALKRMSHLPVLVDPSHGCGLSWMVEPLSKAAVAVGADGLVIEVHNNPMAALSDGPQSITPDEFAYIMPKLREYARLEGRDIPLGHTVAYAGTPGSFSFEAAEKLFPTSAMVGLERFEDVCEAVALRKADAGVLPVENTLAGKVTEVLELIEQFNLEVTDRLKLKVRQNLVAPKGTELKSIRKIYSKDKALEQCKEFLKTLPECRIIQCSTTSAAAQAVRALDDKCSAAIASTTAARLNRLEILVADIQDCDENYTEFVVVKAKNNGK</sequence>
<dbReference type="SUPFAM" id="SSF51569">
    <property type="entry name" value="Aldolase"/>
    <property type="match status" value="1"/>
</dbReference>
<evidence type="ECO:0000259" key="2">
    <source>
        <dbReference type="PROSITE" id="PS51171"/>
    </source>
</evidence>
<evidence type="ECO:0000313" key="3">
    <source>
        <dbReference type="EMBL" id="SHI84472.1"/>
    </source>
</evidence>
<dbReference type="PANTHER" id="PTHR43018:SF3">
    <property type="entry name" value="CARBOXYSOME FORMATION PROTEIN"/>
    <property type="match status" value="1"/>
</dbReference>